<protein>
    <recommendedName>
        <fullName evidence="4">Sulfotransferase</fullName>
    </recommendedName>
</protein>
<evidence type="ECO:0000313" key="3">
    <source>
        <dbReference type="Proteomes" id="UP000751190"/>
    </source>
</evidence>
<dbReference type="Proteomes" id="UP000751190">
    <property type="component" value="Unassembled WGS sequence"/>
</dbReference>
<dbReference type="GO" id="GO:0008146">
    <property type="term" value="F:sulfotransferase activity"/>
    <property type="evidence" value="ECO:0007669"/>
    <property type="project" value="InterPro"/>
</dbReference>
<dbReference type="Pfam" id="PF03567">
    <property type="entry name" value="Sulfotransfer_2"/>
    <property type="match status" value="1"/>
</dbReference>
<dbReference type="EMBL" id="JAGTXO010000008">
    <property type="protein sequence ID" value="KAG8466253.1"/>
    <property type="molecule type" value="Genomic_DNA"/>
</dbReference>
<evidence type="ECO:0000313" key="2">
    <source>
        <dbReference type="EMBL" id="KAG8466253.1"/>
    </source>
</evidence>
<reference evidence="2" key="1">
    <citation type="submission" date="2021-05" db="EMBL/GenBank/DDBJ databases">
        <title>The genome of the haptophyte Pavlova lutheri (Diacronema luteri, Pavlovales) - a model for lipid biosynthesis in eukaryotic algae.</title>
        <authorList>
            <person name="Hulatt C.J."/>
            <person name="Posewitz M.C."/>
        </authorList>
    </citation>
    <scope>NUCLEOTIDE SEQUENCE</scope>
    <source>
        <strain evidence="2">NIVA-4/92</strain>
    </source>
</reference>
<dbReference type="OrthoDB" id="10535182at2759"/>
<evidence type="ECO:0008006" key="4">
    <source>
        <dbReference type="Google" id="ProtNLM"/>
    </source>
</evidence>
<feature type="signal peptide" evidence="1">
    <location>
        <begin position="1"/>
        <end position="20"/>
    </location>
</feature>
<organism evidence="2 3">
    <name type="scientific">Diacronema lutheri</name>
    <name type="common">Unicellular marine alga</name>
    <name type="synonym">Monochrysis lutheri</name>
    <dbReference type="NCBI Taxonomy" id="2081491"/>
    <lineage>
        <taxon>Eukaryota</taxon>
        <taxon>Haptista</taxon>
        <taxon>Haptophyta</taxon>
        <taxon>Pavlovophyceae</taxon>
        <taxon>Pavlovales</taxon>
        <taxon>Pavlovaceae</taxon>
        <taxon>Diacronema</taxon>
    </lineage>
</organism>
<name>A0A8J6CG21_DIALT</name>
<gene>
    <name evidence="2" type="ORF">KFE25_002009</name>
</gene>
<evidence type="ECO:0000256" key="1">
    <source>
        <dbReference type="SAM" id="SignalP"/>
    </source>
</evidence>
<keyword evidence="3" id="KW-1185">Reference proteome</keyword>
<proteinExistence type="predicted"/>
<feature type="chain" id="PRO_5035286050" description="Sulfotransferase" evidence="1">
    <location>
        <begin position="21"/>
        <end position="284"/>
    </location>
</feature>
<keyword evidence="1" id="KW-0732">Signal</keyword>
<accession>A0A8J6CG21</accession>
<dbReference type="GO" id="GO:0016020">
    <property type="term" value="C:membrane"/>
    <property type="evidence" value="ECO:0007669"/>
    <property type="project" value="InterPro"/>
</dbReference>
<sequence>MLSRTAVALLLAAPAGCAPAFFKFTSPRTSRSLSVCMCAKCGSTSIFRALHKSIIGRPKRPVKPWVQNFAAWRAPGVEISCTPGDVHVHVVREPIERYVSAFHSKLKCCPGASGRQRGCYKDHQNVQRARALLALGGNATSARCLHMDDFAGALRAVHRLGKQAELDEHFLPQHLRCRVQPNALDLADPKLQGADQLRRAIAQYSARGKRLRIRGNVSQLALPLTLLQGFAFKGGRLAVTRSHRTPRDDAAYQVTKKSWRALCEVSYDEYMALGLRQPAHCPPT</sequence>
<dbReference type="AlphaFoldDB" id="A0A8J6CG21"/>
<comment type="caution">
    <text evidence="2">The sequence shown here is derived from an EMBL/GenBank/DDBJ whole genome shotgun (WGS) entry which is preliminary data.</text>
</comment>
<dbReference type="InterPro" id="IPR005331">
    <property type="entry name" value="Sulfotransferase"/>
</dbReference>